<comment type="caution">
    <text evidence="13">The sequence shown here is derived from an EMBL/GenBank/DDBJ whole genome shotgun (WGS) entry which is preliminary data.</text>
</comment>
<comment type="subcellular location">
    <subcellularLocation>
        <location evidence="1">Membrane</location>
        <topology evidence="1">Multi-pass membrane protein</topology>
    </subcellularLocation>
</comment>
<feature type="transmembrane region" description="Helical" evidence="12">
    <location>
        <begin position="148"/>
        <end position="166"/>
    </location>
</feature>
<dbReference type="AlphaFoldDB" id="A0A8H3TVB8"/>
<evidence type="ECO:0000256" key="3">
    <source>
        <dbReference type="ARBA" id="ARBA00022543"/>
    </source>
</evidence>
<sequence>MAYGPLDANPISSTIHLTKGTSIWLYVACAFMGLSTAIMAFLTRKRVRGTRIFHQLATVILAVSTVNYFSLASNLGSVPVLTTMRREGTRAIWYSRYIDWIITTPMLLLVLLLATGLPLGDITTILAFNIVMFACLLIGALISSDYKWGFFSFAIAAMLYVAYHILSSARGSARLMGLDWGRTFTRSSGLLVFTWALYPICWALSEGGNVMGASGEMIFYSILDILSKPVFLFMHVMAISKLPYADLGLTSGKYSDPVNSGVGHHHPLGNTTSHARSSVTAHGAGADVAHEHKKSPFGFLNRKVEHDNQTPMQHSNVAVGSQAPVLNQPTTTTNTAAAV</sequence>
<dbReference type="EMBL" id="BLZA01000023">
    <property type="protein sequence ID" value="GHJ87621.1"/>
    <property type="molecule type" value="Genomic_DNA"/>
</dbReference>
<dbReference type="InterPro" id="IPR043476">
    <property type="entry name" value="Yro2-like_7TM"/>
</dbReference>
<evidence type="ECO:0000256" key="11">
    <source>
        <dbReference type="SAM" id="MobiDB-lite"/>
    </source>
</evidence>
<evidence type="ECO:0000256" key="1">
    <source>
        <dbReference type="ARBA" id="ARBA00004141"/>
    </source>
</evidence>
<dbReference type="InterPro" id="IPR018229">
    <property type="entry name" value="Rhodopsin_retinal_BS"/>
</dbReference>
<dbReference type="InterPro" id="IPR001425">
    <property type="entry name" value="Arc/bac/fun_rhodopsins"/>
</dbReference>
<dbReference type="Pfam" id="PF01036">
    <property type="entry name" value="Bac_rhodopsin"/>
    <property type="match status" value="1"/>
</dbReference>
<feature type="compositionally biased region" description="Polar residues" evidence="11">
    <location>
        <begin position="316"/>
        <end position="329"/>
    </location>
</feature>
<comment type="similarity">
    <text evidence="2">Belongs to the archaeal/bacterial/fungal opsin family.</text>
</comment>
<dbReference type="Proteomes" id="UP000620104">
    <property type="component" value="Unassembled WGS sequence"/>
</dbReference>
<evidence type="ECO:0000256" key="6">
    <source>
        <dbReference type="ARBA" id="ARBA00022925"/>
    </source>
</evidence>
<evidence type="ECO:0000256" key="12">
    <source>
        <dbReference type="SAM" id="Phobius"/>
    </source>
</evidence>
<evidence type="ECO:0000256" key="5">
    <source>
        <dbReference type="ARBA" id="ARBA00022692"/>
    </source>
</evidence>
<keyword evidence="14" id="KW-1185">Reference proteome</keyword>
<evidence type="ECO:0000256" key="10">
    <source>
        <dbReference type="ARBA" id="ARBA00023170"/>
    </source>
</evidence>
<dbReference type="PRINTS" id="PR00251">
    <property type="entry name" value="BACTRLOPSIN"/>
</dbReference>
<gene>
    <name evidence="13" type="ORF">NliqN6_4023</name>
</gene>
<feature type="transmembrane region" description="Helical" evidence="12">
    <location>
        <begin position="187"/>
        <end position="205"/>
    </location>
</feature>
<feature type="region of interest" description="Disordered" evidence="11">
    <location>
        <begin position="260"/>
        <end position="287"/>
    </location>
</feature>
<name>A0A8H3TVB8_9TREE</name>
<dbReference type="OrthoDB" id="536545at2759"/>
<feature type="transmembrane region" description="Helical" evidence="12">
    <location>
        <begin position="217"/>
        <end position="239"/>
    </location>
</feature>
<dbReference type="CDD" id="cd15239">
    <property type="entry name" value="7tm_YRO2_fungal-like"/>
    <property type="match status" value="1"/>
</dbReference>
<evidence type="ECO:0000256" key="9">
    <source>
        <dbReference type="ARBA" id="ARBA00023136"/>
    </source>
</evidence>
<keyword evidence="10" id="KW-0675">Receptor</keyword>
<keyword evidence="3" id="KW-0600">Photoreceptor protein</keyword>
<dbReference type="GO" id="GO:0005216">
    <property type="term" value="F:monoatomic ion channel activity"/>
    <property type="evidence" value="ECO:0007669"/>
    <property type="project" value="InterPro"/>
</dbReference>
<dbReference type="GO" id="GO:0007602">
    <property type="term" value="P:phototransduction"/>
    <property type="evidence" value="ECO:0007669"/>
    <property type="project" value="UniProtKB-KW"/>
</dbReference>
<dbReference type="GO" id="GO:0009881">
    <property type="term" value="F:photoreceptor activity"/>
    <property type="evidence" value="ECO:0007669"/>
    <property type="project" value="UniProtKB-KW"/>
</dbReference>
<dbReference type="Gene3D" id="1.20.1070.10">
    <property type="entry name" value="Rhodopsin 7-helix transmembrane proteins"/>
    <property type="match status" value="1"/>
</dbReference>
<evidence type="ECO:0000256" key="2">
    <source>
        <dbReference type="ARBA" id="ARBA00008130"/>
    </source>
</evidence>
<keyword evidence="4" id="KW-0716">Sensory transduction</keyword>
<feature type="compositionally biased region" description="Polar residues" evidence="11">
    <location>
        <begin position="269"/>
        <end position="280"/>
    </location>
</feature>
<dbReference type="PROSITE" id="PS00950">
    <property type="entry name" value="BACTERIAL_OPSIN_1"/>
    <property type="match status" value="1"/>
</dbReference>
<evidence type="ECO:0000256" key="7">
    <source>
        <dbReference type="ARBA" id="ARBA00022989"/>
    </source>
</evidence>
<feature type="transmembrane region" description="Helical" evidence="12">
    <location>
        <begin position="23"/>
        <end position="43"/>
    </location>
</feature>
<evidence type="ECO:0000256" key="4">
    <source>
        <dbReference type="ARBA" id="ARBA00022606"/>
    </source>
</evidence>
<keyword evidence="6" id="KW-0681">Retinal protein</keyword>
<protein>
    <recommendedName>
        <fullName evidence="15">Rhodopsin</fullName>
    </recommendedName>
</protein>
<feature type="compositionally biased region" description="Low complexity" evidence="11">
    <location>
        <begin position="330"/>
        <end position="339"/>
    </location>
</feature>
<keyword evidence="5 12" id="KW-0812">Transmembrane</keyword>
<organism evidence="13 14">
    <name type="scientific">Naganishia liquefaciens</name>
    <dbReference type="NCBI Taxonomy" id="104408"/>
    <lineage>
        <taxon>Eukaryota</taxon>
        <taxon>Fungi</taxon>
        <taxon>Dikarya</taxon>
        <taxon>Basidiomycota</taxon>
        <taxon>Agaricomycotina</taxon>
        <taxon>Tremellomycetes</taxon>
        <taxon>Filobasidiales</taxon>
        <taxon>Filobasidiaceae</taxon>
        <taxon>Naganishia</taxon>
    </lineage>
</organism>
<evidence type="ECO:0000256" key="8">
    <source>
        <dbReference type="ARBA" id="ARBA00022991"/>
    </source>
</evidence>
<evidence type="ECO:0000313" key="14">
    <source>
        <dbReference type="Proteomes" id="UP000620104"/>
    </source>
</evidence>
<keyword evidence="7 12" id="KW-1133">Transmembrane helix</keyword>
<dbReference type="SUPFAM" id="SSF81321">
    <property type="entry name" value="Family A G protein-coupled receptor-like"/>
    <property type="match status" value="1"/>
</dbReference>
<evidence type="ECO:0008006" key="15">
    <source>
        <dbReference type="Google" id="ProtNLM"/>
    </source>
</evidence>
<evidence type="ECO:0000313" key="13">
    <source>
        <dbReference type="EMBL" id="GHJ87621.1"/>
    </source>
</evidence>
<dbReference type="SMART" id="SM01021">
    <property type="entry name" value="Bac_rhodopsin"/>
    <property type="match status" value="1"/>
</dbReference>
<dbReference type="PANTHER" id="PTHR28286:SF1">
    <property type="entry name" value="30 KDA HEAT SHOCK PROTEIN-RELATED"/>
    <property type="match status" value="1"/>
</dbReference>
<feature type="transmembrane region" description="Helical" evidence="12">
    <location>
        <begin position="124"/>
        <end position="142"/>
    </location>
</feature>
<dbReference type="GO" id="GO:0005783">
    <property type="term" value="C:endoplasmic reticulum"/>
    <property type="evidence" value="ECO:0007669"/>
    <property type="project" value="TreeGrafter"/>
</dbReference>
<keyword evidence="9 12" id="KW-0472">Membrane</keyword>
<feature type="transmembrane region" description="Helical" evidence="12">
    <location>
        <begin position="97"/>
        <end position="117"/>
    </location>
</feature>
<accession>A0A8H3TVB8</accession>
<feature type="region of interest" description="Disordered" evidence="11">
    <location>
        <begin position="316"/>
        <end position="339"/>
    </location>
</feature>
<keyword evidence="8" id="KW-0157">Chromophore</keyword>
<proteinExistence type="inferred from homology"/>
<reference evidence="13" key="1">
    <citation type="submission" date="2020-07" db="EMBL/GenBank/DDBJ databases">
        <title>Draft Genome Sequence of a Deep-Sea Yeast, Naganishia (Cryptococcus) liquefaciens strain N6.</title>
        <authorList>
            <person name="Han Y.W."/>
            <person name="Kajitani R."/>
            <person name="Morimoto H."/>
            <person name="Parhat M."/>
            <person name="Tsubouchi H."/>
            <person name="Bakenova O."/>
            <person name="Ogata M."/>
            <person name="Argunhan B."/>
            <person name="Aoki R."/>
            <person name="Kajiwara S."/>
            <person name="Itoh T."/>
            <person name="Iwasaki H."/>
        </authorList>
    </citation>
    <scope>NUCLEOTIDE SEQUENCE</scope>
    <source>
        <strain evidence="13">N6</strain>
    </source>
</reference>
<dbReference type="PANTHER" id="PTHR28286">
    <property type="match status" value="1"/>
</dbReference>
<dbReference type="GO" id="GO:0005886">
    <property type="term" value="C:plasma membrane"/>
    <property type="evidence" value="ECO:0007669"/>
    <property type="project" value="TreeGrafter"/>
</dbReference>